<dbReference type="InterPro" id="IPR013087">
    <property type="entry name" value="Znf_C2H2_type"/>
</dbReference>
<dbReference type="AlphaFoldDB" id="A0AA39U3G4"/>
<accession>A0AA39U3G4</accession>
<dbReference type="Gene3D" id="3.30.160.60">
    <property type="entry name" value="Classic Zinc Finger"/>
    <property type="match status" value="1"/>
</dbReference>
<proteinExistence type="predicted"/>
<feature type="region of interest" description="Disordered" evidence="2">
    <location>
        <begin position="97"/>
        <end position="116"/>
    </location>
</feature>
<keyword evidence="5" id="KW-1185">Reference proteome</keyword>
<sequence length="367" mass="40811">MAFFPDSSIFNQGVDGMLLNPGASSMDTESISPAPSTVTGPYYTPTGEISFTPPPIVENLFIFGDPMFYGDFHPDITNELSYFNFYCPSLEPPAAVPAGDSMSYSGSPSPPQVANMDEDAEYDLDPEYDGNGGGSCDSMDEDASTVTLFSQPSPSSEYRDWSPSSSVSDPCTIVDSGDVGYRPSADDSSDTCCSGGDDSDYDEPATDTRKRARTPKATSESPKPKRGKKANFQQSSERWSFHDREVRVRCMYPTCDAELWSINSAVDHFHEEHAEDERPDAVRCSYLECDATGKSVGDIRRHFLSQRHEAHRFKCDACQMMFTRRDPMLRHMRNFRGRCKNRTARKSPVQKSPANKSTKKKVRARKA</sequence>
<evidence type="ECO:0000313" key="5">
    <source>
        <dbReference type="Proteomes" id="UP001175211"/>
    </source>
</evidence>
<dbReference type="EMBL" id="JAUEPS010000001">
    <property type="protein sequence ID" value="KAK0469934.1"/>
    <property type="molecule type" value="Genomic_DNA"/>
</dbReference>
<evidence type="ECO:0000256" key="2">
    <source>
        <dbReference type="SAM" id="MobiDB-lite"/>
    </source>
</evidence>
<keyword evidence="1" id="KW-0479">Metal-binding</keyword>
<dbReference type="SMART" id="SM00355">
    <property type="entry name" value="ZnF_C2H2"/>
    <property type="match status" value="3"/>
</dbReference>
<feature type="compositionally biased region" description="Polar residues" evidence="2">
    <location>
        <begin position="147"/>
        <end position="169"/>
    </location>
</feature>
<feature type="region of interest" description="Disordered" evidence="2">
    <location>
        <begin position="147"/>
        <end position="237"/>
    </location>
</feature>
<feature type="domain" description="C2H2-type" evidence="3">
    <location>
        <begin position="313"/>
        <end position="340"/>
    </location>
</feature>
<dbReference type="GeneID" id="85367029"/>
<feature type="region of interest" description="Disordered" evidence="2">
    <location>
        <begin position="339"/>
        <end position="367"/>
    </location>
</feature>
<evidence type="ECO:0000259" key="3">
    <source>
        <dbReference type="PROSITE" id="PS50157"/>
    </source>
</evidence>
<keyword evidence="1" id="KW-0862">Zinc</keyword>
<organism evidence="4 5">
    <name type="scientific">Armillaria tabescens</name>
    <name type="common">Ringless honey mushroom</name>
    <name type="synonym">Agaricus tabescens</name>
    <dbReference type="NCBI Taxonomy" id="1929756"/>
    <lineage>
        <taxon>Eukaryota</taxon>
        <taxon>Fungi</taxon>
        <taxon>Dikarya</taxon>
        <taxon>Basidiomycota</taxon>
        <taxon>Agaricomycotina</taxon>
        <taxon>Agaricomycetes</taxon>
        <taxon>Agaricomycetidae</taxon>
        <taxon>Agaricales</taxon>
        <taxon>Marasmiineae</taxon>
        <taxon>Physalacriaceae</taxon>
        <taxon>Desarmillaria</taxon>
    </lineage>
</organism>
<comment type="caution">
    <text evidence="4">The sequence shown here is derived from an EMBL/GenBank/DDBJ whole genome shotgun (WGS) entry which is preliminary data.</text>
</comment>
<name>A0AA39U3G4_ARMTA</name>
<feature type="region of interest" description="Disordered" evidence="2">
    <location>
        <begin position="122"/>
        <end position="141"/>
    </location>
</feature>
<evidence type="ECO:0000256" key="1">
    <source>
        <dbReference type="PROSITE-ProRule" id="PRU00042"/>
    </source>
</evidence>
<dbReference type="RefSeq" id="XP_060339727.1">
    <property type="nucleotide sequence ID" value="XM_060483481.1"/>
</dbReference>
<protein>
    <recommendedName>
        <fullName evidence="3">C2H2-type domain-containing protein</fullName>
    </recommendedName>
</protein>
<evidence type="ECO:0000313" key="4">
    <source>
        <dbReference type="EMBL" id="KAK0469934.1"/>
    </source>
</evidence>
<feature type="compositionally biased region" description="Basic residues" evidence="2">
    <location>
        <begin position="357"/>
        <end position="367"/>
    </location>
</feature>
<keyword evidence="1" id="KW-0863">Zinc-finger</keyword>
<gene>
    <name evidence="4" type="ORF">EV420DRAFT_79218</name>
</gene>
<dbReference type="GO" id="GO:0008270">
    <property type="term" value="F:zinc ion binding"/>
    <property type="evidence" value="ECO:0007669"/>
    <property type="project" value="UniProtKB-KW"/>
</dbReference>
<dbReference type="Proteomes" id="UP001175211">
    <property type="component" value="Unassembled WGS sequence"/>
</dbReference>
<dbReference type="PROSITE" id="PS50157">
    <property type="entry name" value="ZINC_FINGER_C2H2_2"/>
    <property type="match status" value="1"/>
</dbReference>
<reference evidence="4" key="1">
    <citation type="submission" date="2023-06" db="EMBL/GenBank/DDBJ databases">
        <authorList>
            <consortium name="Lawrence Berkeley National Laboratory"/>
            <person name="Ahrendt S."/>
            <person name="Sahu N."/>
            <person name="Indic B."/>
            <person name="Wong-Bajracharya J."/>
            <person name="Merenyi Z."/>
            <person name="Ke H.-M."/>
            <person name="Monk M."/>
            <person name="Kocsube S."/>
            <person name="Drula E."/>
            <person name="Lipzen A."/>
            <person name="Balint B."/>
            <person name="Henrissat B."/>
            <person name="Andreopoulos B."/>
            <person name="Martin F.M."/>
            <person name="Harder C.B."/>
            <person name="Rigling D."/>
            <person name="Ford K.L."/>
            <person name="Foster G.D."/>
            <person name="Pangilinan J."/>
            <person name="Papanicolaou A."/>
            <person name="Barry K."/>
            <person name="LaButti K."/>
            <person name="Viragh M."/>
            <person name="Koriabine M."/>
            <person name="Yan M."/>
            <person name="Riley R."/>
            <person name="Champramary S."/>
            <person name="Plett K.L."/>
            <person name="Tsai I.J."/>
            <person name="Slot J."/>
            <person name="Sipos G."/>
            <person name="Plett J."/>
            <person name="Nagy L.G."/>
            <person name="Grigoriev I.V."/>
        </authorList>
    </citation>
    <scope>NUCLEOTIDE SEQUENCE</scope>
    <source>
        <strain evidence="4">CCBAS 213</strain>
    </source>
</reference>